<dbReference type="InterPro" id="IPR009917">
    <property type="entry name" value="SRA1/Sec31"/>
</dbReference>
<dbReference type="GO" id="GO:0003713">
    <property type="term" value="F:transcription coactivator activity"/>
    <property type="evidence" value="ECO:0007669"/>
    <property type="project" value="InterPro"/>
</dbReference>
<dbReference type="AlphaFoldDB" id="A0AAD5TZK1"/>
<organism evidence="5 6">
    <name type="scientific">Clydaea vesicula</name>
    <dbReference type="NCBI Taxonomy" id="447962"/>
    <lineage>
        <taxon>Eukaryota</taxon>
        <taxon>Fungi</taxon>
        <taxon>Fungi incertae sedis</taxon>
        <taxon>Chytridiomycota</taxon>
        <taxon>Chytridiomycota incertae sedis</taxon>
        <taxon>Chytridiomycetes</taxon>
        <taxon>Lobulomycetales</taxon>
        <taxon>Lobulomycetaceae</taxon>
        <taxon>Clydaea</taxon>
    </lineage>
</organism>
<feature type="domain" description="Condensation" evidence="3">
    <location>
        <begin position="1034"/>
        <end position="1215"/>
    </location>
</feature>
<feature type="compositionally biased region" description="Polar residues" evidence="2">
    <location>
        <begin position="1"/>
        <end position="11"/>
    </location>
</feature>
<dbReference type="GO" id="GO:0006357">
    <property type="term" value="P:regulation of transcription by RNA polymerase II"/>
    <property type="evidence" value="ECO:0007669"/>
    <property type="project" value="InterPro"/>
</dbReference>
<dbReference type="Gene3D" id="3.30.559.30">
    <property type="entry name" value="Nonribosomal peptide synthetase, condensation domain"/>
    <property type="match status" value="1"/>
</dbReference>
<feature type="region of interest" description="Disordered" evidence="2">
    <location>
        <begin position="377"/>
        <end position="396"/>
    </location>
</feature>
<dbReference type="Pfam" id="PF07304">
    <property type="entry name" value="SRA1"/>
    <property type="match status" value="1"/>
</dbReference>
<feature type="region of interest" description="Disordered" evidence="2">
    <location>
        <begin position="419"/>
        <end position="444"/>
    </location>
</feature>
<keyword evidence="1" id="KW-0175">Coiled coil</keyword>
<keyword evidence="6" id="KW-1185">Reference proteome</keyword>
<dbReference type="PANTHER" id="PTHR18834">
    <property type="entry name" value="STEROID RECEPTOR RNA ACTIVATOR 1"/>
    <property type="match status" value="1"/>
</dbReference>
<comment type="caution">
    <text evidence="5">The sequence shown here is derived from an EMBL/GenBank/DDBJ whole genome shotgun (WGS) entry which is preliminary data.</text>
</comment>
<dbReference type="EMBL" id="JADGJW010000368">
    <property type="protein sequence ID" value="KAJ3218712.1"/>
    <property type="molecule type" value="Genomic_DNA"/>
</dbReference>
<dbReference type="InterPro" id="IPR001242">
    <property type="entry name" value="Condensation_dom"/>
</dbReference>
<dbReference type="Gene3D" id="1.20.940.10">
    <property type="entry name" value="Functional domain of the splicing factor Prp18"/>
    <property type="match status" value="1"/>
</dbReference>
<evidence type="ECO:0000259" key="4">
    <source>
        <dbReference type="Pfam" id="PF07304"/>
    </source>
</evidence>
<evidence type="ECO:0000256" key="1">
    <source>
        <dbReference type="SAM" id="Coils"/>
    </source>
</evidence>
<name>A0AAD5TZK1_9FUNG</name>
<evidence type="ECO:0000256" key="2">
    <source>
        <dbReference type="SAM" id="MobiDB-lite"/>
    </source>
</evidence>
<evidence type="ECO:0000259" key="3">
    <source>
        <dbReference type="Pfam" id="PF00668"/>
    </source>
</evidence>
<dbReference type="InterPro" id="IPR040243">
    <property type="entry name" value="Steroid_recept_RNA_1"/>
</dbReference>
<feature type="compositionally biased region" description="Low complexity" evidence="2">
    <location>
        <begin position="42"/>
        <end position="52"/>
    </location>
</feature>
<dbReference type="Proteomes" id="UP001211065">
    <property type="component" value="Unassembled WGS sequence"/>
</dbReference>
<feature type="compositionally biased region" description="Basic and acidic residues" evidence="2">
    <location>
        <begin position="421"/>
        <end position="434"/>
    </location>
</feature>
<proteinExistence type="predicted"/>
<dbReference type="GO" id="GO:0005634">
    <property type="term" value="C:nucleus"/>
    <property type="evidence" value="ECO:0007669"/>
    <property type="project" value="TreeGrafter"/>
</dbReference>
<protein>
    <submittedName>
        <fullName evidence="5">Uncharacterized protein</fullName>
    </submittedName>
</protein>
<evidence type="ECO:0000313" key="5">
    <source>
        <dbReference type="EMBL" id="KAJ3218712.1"/>
    </source>
</evidence>
<feature type="compositionally biased region" description="Low complexity" evidence="2">
    <location>
        <begin position="12"/>
        <end position="32"/>
    </location>
</feature>
<dbReference type="Pfam" id="PF00668">
    <property type="entry name" value="Condensation"/>
    <property type="match status" value="1"/>
</dbReference>
<feature type="region of interest" description="Disordered" evidence="2">
    <location>
        <begin position="1"/>
        <end position="52"/>
    </location>
</feature>
<sequence length="1255" mass="143748">MDANQQFNEQTYQNYQQGYQHPPQGYHPQQQQIAAGSLYVNQQEYQQQPGQPPFVNQQQFQYQQYQQSLQQQNLPSMPTYQSHVAGLNGWNDPPKKSTSEEDDFLLDGIESPSGLIVSTLETCLEKVNMKILPGQKKLIEDTEKRLELLFDDLASEKISKPILAKLVVISKALTANDFQKASTTIMSIMTGNFNVEDRWVLGLKRRIIPLNHLQQYTTSMYWVSVGKCKFDVALPLKYSIMGITSTSLPCNKITEMDNSTSFRETVAKKREELAKQQQQLNDHPVMTIGSKPLVRRGTSNSNLLSNKNLNNLMEKNKNSTGLTQSTLATHQGAFIPTSTRVGKLSRPTSAASIRTANSLKTLSDATSYSQSNLKLTSTKTKVDKRPQKAKSTSEESFTTNFANANSLSSLGDNYPSSFIEENGKKVDKKKDKSRPLNPEVSNYNKDVNKADSKVAMEKLDVVGEPRIVPNNSNIEFEQLISKEDFNSNLDLNFDMNKISEDGPKFFQILPNQGLIYNKVHLFPDEIKNINCNHYIEPTSFNHKIHEMFLVNEKNLNIQRLKSVIFETINNFSVLRTKLIRNDKILDADVEGFIEPIHNVYIEEVLENLSVFDNLKSKNLDILKKELITLSDLASIAKISLKKNNSINPVFKILYLENKKLKSDSTPSSFLFFISTSSILDQNTLTTFCKIILEKYFNTVTSNLNLTLHSHEEKYSFSNFSQNAKFTKISRGKAFDFWKSQCFENFENSISDSKRIEMENQMLKLGLEHDRLKEQIFISKQKRSDTEVYLMKTKQKRLDLERGNNGPSSTFIDPTTYEMVHIPLSLRISILTKVMGQQEPQDDVYQYVQRNGINNDIKDQIKMEFRTVEEFCALTEARLSYLSSSDSKKVVNLSDRLRSLIIDELHDQKALKYNLERKINKVERELKHTLTTLHNLQRQFDHGDDLRIKISQLLNPPKISNKILPISIEKIHFEPESDAFHQRYDGISFVINTEVLNKLRQFQDYLSTLEGKTALEKNSSFEEDEGGESLLRTPSVNAVCLACFGVLLRHITGVDKFLIGLVQDYRKNTFLGPLSDTLPIKIDLSEKDKTFNSLVLQLWTSLKKANENGLACPSLVINENLNYGKLPIQFEFVNFSTVEELKTLGISEDDLLQQKEADERFQRLWSINETEPYDLKLKIIDLNTELRCIFSFKTDIYSAEKVVRWAEKFENSLYQIEYGARKLTVSSIISRLYNRVWQGSTQSMNNLNASLLDLSM</sequence>
<feature type="domain" description="SRA1/Sec31" evidence="4">
    <location>
        <begin position="112"/>
        <end position="213"/>
    </location>
</feature>
<dbReference type="SUPFAM" id="SSF52777">
    <property type="entry name" value="CoA-dependent acyltransferases"/>
    <property type="match status" value="1"/>
</dbReference>
<reference evidence="5" key="1">
    <citation type="submission" date="2020-05" db="EMBL/GenBank/DDBJ databases">
        <title>Phylogenomic resolution of chytrid fungi.</title>
        <authorList>
            <person name="Stajich J.E."/>
            <person name="Amses K."/>
            <person name="Simmons R."/>
            <person name="Seto K."/>
            <person name="Myers J."/>
            <person name="Bonds A."/>
            <person name="Quandt C.A."/>
            <person name="Barry K."/>
            <person name="Liu P."/>
            <person name="Grigoriev I."/>
            <person name="Longcore J.E."/>
            <person name="James T.Y."/>
        </authorList>
    </citation>
    <scope>NUCLEOTIDE SEQUENCE</scope>
    <source>
        <strain evidence="5">JEL0476</strain>
    </source>
</reference>
<gene>
    <name evidence="5" type="ORF">HK099_004959</name>
</gene>
<evidence type="ECO:0000313" key="6">
    <source>
        <dbReference type="Proteomes" id="UP001211065"/>
    </source>
</evidence>
<feature type="coiled-coil region" evidence="1">
    <location>
        <begin position="904"/>
        <end position="938"/>
    </location>
</feature>
<accession>A0AAD5TZK1</accession>
<dbReference type="GO" id="GO:0003824">
    <property type="term" value="F:catalytic activity"/>
    <property type="evidence" value="ECO:0007669"/>
    <property type="project" value="InterPro"/>
</dbReference>
<dbReference type="PANTHER" id="PTHR18834:SF2">
    <property type="entry name" value="STEROID RECEPTOR RNA ACTIVATOR 1"/>
    <property type="match status" value="1"/>
</dbReference>